<comment type="similarity">
    <text evidence="1 6">Belongs to the methyltransferase superfamily. PrmA family.</text>
</comment>
<comment type="function">
    <text evidence="6">Methylates ribosomal protein L11.</text>
</comment>
<evidence type="ECO:0000313" key="8">
    <source>
        <dbReference type="Proteomes" id="UP000003244"/>
    </source>
</evidence>
<keyword evidence="2 6" id="KW-0963">Cytoplasm</keyword>
<evidence type="ECO:0000256" key="4">
    <source>
        <dbReference type="ARBA" id="ARBA00022679"/>
    </source>
</evidence>
<dbReference type="GO" id="GO:0032259">
    <property type="term" value="P:methylation"/>
    <property type="evidence" value="ECO:0007669"/>
    <property type="project" value="UniProtKB-KW"/>
</dbReference>
<dbReference type="CDD" id="cd02440">
    <property type="entry name" value="AdoMet_MTases"/>
    <property type="match status" value="1"/>
</dbReference>
<dbReference type="PANTHER" id="PTHR43648">
    <property type="entry name" value="ELECTRON TRANSFER FLAVOPROTEIN BETA SUBUNIT LYSINE METHYLTRANSFERASE"/>
    <property type="match status" value="1"/>
</dbReference>
<accession>E0E1B3</accession>
<keyword evidence="4 6" id="KW-0808">Transferase</keyword>
<keyword evidence="7" id="KW-0689">Ribosomal protein</keyword>
<dbReference type="OrthoDB" id="9785995at2"/>
<dbReference type="InterPro" id="IPR004498">
    <property type="entry name" value="Ribosomal_PrmA_MeTrfase"/>
</dbReference>
<feature type="binding site" evidence="6">
    <location>
        <position position="254"/>
    </location>
    <ligand>
        <name>S-adenosyl-L-methionine</name>
        <dbReference type="ChEBI" id="CHEBI:59789"/>
    </ligand>
</feature>
<dbReference type="EC" id="2.1.1.-" evidence="6"/>
<dbReference type="PANTHER" id="PTHR43648:SF1">
    <property type="entry name" value="ELECTRON TRANSFER FLAVOPROTEIN BETA SUBUNIT LYSINE METHYLTRANSFERASE"/>
    <property type="match status" value="1"/>
</dbReference>
<dbReference type="InterPro" id="IPR029063">
    <property type="entry name" value="SAM-dependent_MTases_sf"/>
</dbReference>
<evidence type="ECO:0000256" key="3">
    <source>
        <dbReference type="ARBA" id="ARBA00022603"/>
    </source>
</evidence>
<dbReference type="EMBL" id="ADGQ01000008">
    <property type="protein sequence ID" value="EFM65298.1"/>
    <property type="molecule type" value="Genomic_DNA"/>
</dbReference>
<keyword evidence="3 6" id="KW-0489">Methyltransferase</keyword>
<evidence type="ECO:0000256" key="1">
    <source>
        <dbReference type="ARBA" id="ARBA00009741"/>
    </source>
</evidence>
<dbReference type="GO" id="GO:0016279">
    <property type="term" value="F:protein-lysine N-methyltransferase activity"/>
    <property type="evidence" value="ECO:0007669"/>
    <property type="project" value="RHEA"/>
</dbReference>
<protein>
    <recommendedName>
        <fullName evidence="6">Ribosomal protein L11 methyltransferase</fullName>
        <shortName evidence="6">L11 Mtase</shortName>
        <ecNumber evidence="6">2.1.1.-</ecNumber>
    </recommendedName>
</protein>
<sequence>MSDTWIEVTIETTTEAVEAITNILYEHGAQGAMIDDPKDFFFQKAHEYDWDYAEEELFQRADGDDSVRIKTYISEEKDVEGFISIISQEVKKLTDYGIDIGPGRVYTDSVKEEDWANNWKQYYKPTRIGKNIVIKPEWEDYEPSGDDIVIRMDPGMAFGTGSHETTSMCIANLEKYVDKDSTVFDIGCGSGILGIVAAKLGAKDVVGIDIDAVAVKVANENILMNGVQDIMLAMEGNLADDMDKNRKADIVVANIIADIIIILAKDVKNFLKEGGIFISSGIILAKVDDVVASLEENGFEVVSVEKKGEWACVIAR</sequence>
<evidence type="ECO:0000256" key="6">
    <source>
        <dbReference type="HAMAP-Rule" id="MF_00735"/>
    </source>
</evidence>
<dbReference type="AlphaFoldDB" id="E0E1B3"/>
<dbReference type="NCBIfam" id="TIGR00406">
    <property type="entry name" value="prmA"/>
    <property type="match status" value="1"/>
</dbReference>
<evidence type="ECO:0000256" key="5">
    <source>
        <dbReference type="ARBA" id="ARBA00022691"/>
    </source>
</evidence>
<name>E0E1B3_9FIRM</name>
<dbReference type="PIRSF" id="PIRSF000401">
    <property type="entry name" value="RPL11_MTase"/>
    <property type="match status" value="1"/>
</dbReference>
<comment type="subcellular location">
    <subcellularLocation>
        <location evidence="6">Cytoplasm</location>
    </subcellularLocation>
</comment>
<dbReference type="GeneID" id="84799959"/>
<dbReference type="GO" id="GO:0005840">
    <property type="term" value="C:ribosome"/>
    <property type="evidence" value="ECO:0007669"/>
    <property type="project" value="UniProtKB-KW"/>
</dbReference>
<dbReference type="GO" id="GO:0005737">
    <property type="term" value="C:cytoplasm"/>
    <property type="evidence" value="ECO:0007669"/>
    <property type="project" value="UniProtKB-SubCell"/>
</dbReference>
<reference evidence="7 8" key="1">
    <citation type="submission" date="2010-08" db="EMBL/GenBank/DDBJ databases">
        <authorList>
            <person name="Harkins D.M."/>
            <person name="Madupu R."/>
            <person name="Durkin A.S."/>
            <person name="Torralba M."/>
            <person name="Methe B."/>
            <person name="Sutton G.G."/>
            <person name="Nelson K.E."/>
        </authorList>
    </citation>
    <scope>NUCLEOTIDE SEQUENCE [LARGE SCALE GENOMIC DNA]</scope>
    <source>
        <strain evidence="7 8">DSM 17678</strain>
    </source>
</reference>
<feature type="binding site" evidence="6">
    <location>
        <position position="209"/>
    </location>
    <ligand>
        <name>S-adenosyl-L-methionine</name>
        <dbReference type="ChEBI" id="CHEBI:59789"/>
    </ligand>
</feature>
<dbReference type="STRING" id="596315.HMPREF0634_0355"/>
<keyword evidence="8" id="KW-1185">Reference proteome</keyword>
<organism evidence="7 8">
    <name type="scientific">Peptostreptococcus stomatis DSM 17678</name>
    <dbReference type="NCBI Taxonomy" id="596315"/>
    <lineage>
        <taxon>Bacteria</taxon>
        <taxon>Bacillati</taxon>
        <taxon>Bacillota</taxon>
        <taxon>Clostridia</taxon>
        <taxon>Peptostreptococcales</taxon>
        <taxon>Peptostreptococcaceae</taxon>
        <taxon>Peptostreptococcus</taxon>
    </lineage>
</organism>
<keyword evidence="5 6" id="KW-0949">S-adenosyl-L-methionine</keyword>
<dbReference type="eggNOG" id="COG2264">
    <property type="taxonomic scope" value="Bacteria"/>
</dbReference>
<dbReference type="Gene3D" id="3.40.50.150">
    <property type="entry name" value="Vaccinia Virus protein VP39"/>
    <property type="match status" value="1"/>
</dbReference>
<feature type="binding site" evidence="6">
    <location>
        <position position="187"/>
    </location>
    <ligand>
        <name>S-adenosyl-L-methionine</name>
        <dbReference type="ChEBI" id="CHEBI:59789"/>
    </ligand>
</feature>
<gene>
    <name evidence="6 7" type="primary">prmA</name>
    <name evidence="7" type="ORF">HMPREF0634_0355</name>
</gene>
<evidence type="ECO:0000313" key="7">
    <source>
        <dbReference type="EMBL" id="EFM65298.1"/>
    </source>
</evidence>
<dbReference type="Proteomes" id="UP000003244">
    <property type="component" value="Unassembled WGS sequence"/>
</dbReference>
<comment type="catalytic activity">
    <reaction evidence="6">
        <text>L-lysyl-[protein] + 3 S-adenosyl-L-methionine = N(6),N(6),N(6)-trimethyl-L-lysyl-[protein] + 3 S-adenosyl-L-homocysteine + 3 H(+)</text>
        <dbReference type="Rhea" id="RHEA:54192"/>
        <dbReference type="Rhea" id="RHEA-COMP:9752"/>
        <dbReference type="Rhea" id="RHEA-COMP:13826"/>
        <dbReference type="ChEBI" id="CHEBI:15378"/>
        <dbReference type="ChEBI" id="CHEBI:29969"/>
        <dbReference type="ChEBI" id="CHEBI:57856"/>
        <dbReference type="ChEBI" id="CHEBI:59789"/>
        <dbReference type="ChEBI" id="CHEBI:61961"/>
    </reaction>
</comment>
<dbReference type="Pfam" id="PF06325">
    <property type="entry name" value="PrmA"/>
    <property type="match status" value="1"/>
</dbReference>
<feature type="binding site" evidence="6">
    <location>
        <position position="166"/>
    </location>
    <ligand>
        <name>S-adenosyl-L-methionine</name>
        <dbReference type="ChEBI" id="CHEBI:59789"/>
    </ligand>
</feature>
<dbReference type="HAMAP" id="MF_00735">
    <property type="entry name" value="Methyltr_PrmA"/>
    <property type="match status" value="1"/>
</dbReference>
<dbReference type="SUPFAM" id="SSF53335">
    <property type="entry name" value="S-adenosyl-L-methionine-dependent methyltransferases"/>
    <property type="match status" value="1"/>
</dbReference>
<evidence type="ECO:0000256" key="2">
    <source>
        <dbReference type="ARBA" id="ARBA00022490"/>
    </source>
</evidence>
<proteinExistence type="inferred from homology"/>
<dbReference type="InterPro" id="IPR050078">
    <property type="entry name" value="Ribosomal_L11_MeTrfase_PrmA"/>
</dbReference>
<dbReference type="RefSeq" id="WP_007788198.1">
    <property type="nucleotide sequence ID" value="NZ_ADGQ01000008.1"/>
</dbReference>
<comment type="caution">
    <text evidence="7">The sequence shown here is derived from an EMBL/GenBank/DDBJ whole genome shotgun (WGS) entry which is preliminary data.</text>
</comment>
<keyword evidence="7" id="KW-0687">Ribonucleoprotein</keyword>